<evidence type="ECO:0000313" key="2">
    <source>
        <dbReference type="EMBL" id="PXY31703.1"/>
    </source>
</evidence>
<evidence type="ECO:0000256" key="1">
    <source>
        <dbReference type="SAM" id="MobiDB-lite"/>
    </source>
</evidence>
<dbReference type="EMBL" id="MASW01000001">
    <property type="protein sequence ID" value="PXY31703.1"/>
    <property type="molecule type" value="Genomic_DNA"/>
</dbReference>
<dbReference type="Proteomes" id="UP000249915">
    <property type="component" value="Unassembled WGS sequence"/>
</dbReference>
<sequence length="59" mass="6458">MMVSRSNWANMPSICTSIRPIGVEVSNGSVALRNTTPAESSSSSSITMSRRLRENRSTR</sequence>
<accession>A0A2V4BM28</accession>
<keyword evidence="3" id="KW-1185">Reference proteome</keyword>
<protein>
    <submittedName>
        <fullName evidence="2">Uncharacterized protein</fullName>
    </submittedName>
</protein>
<name>A0A2V4BM28_9PSEU</name>
<evidence type="ECO:0000313" key="3">
    <source>
        <dbReference type="Proteomes" id="UP000249915"/>
    </source>
</evidence>
<organism evidence="2 3">
    <name type="scientific">Prauserella muralis</name>
    <dbReference type="NCBI Taxonomy" id="588067"/>
    <lineage>
        <taxon>Bacteria</taxon>
        <taxon>Bacillati</taxon>
        <taxon>Actinomycetota</taxon>
        <taxon>Actinomycetes</taxon>
        <taxon>Pseudonocardiales</taxon>
        <taxon>Pseudonocardiaceae</taxon>
        <taxon>Prauserella</taxon>
    </lineage>
</organism>
<gene>
    <name evidence="2" type="ORF">BAY60_04910</name>
</gene>
<comment type="caution">
    <text evidence="2">The sequence shown here is derived from an EMBL/GenBank/DDBJ whole genome shotgun (WGS) entry which is preliminary data.</text>
</comment>
<feature type="region of interest" description="Disordered" evidence="1">
    <location>
        <begin position="33"/>
        <end position="59"/>
    </location>
</feature>
<dbReference type="AlphaFoldDB" id="A0A2V4BM28"/>
<reference evidence="2 3" key="1">
    <citation type="submission" date="2016-07" db="EMBL/GenBank/DDBJ databases">
        <title>Draft genome sequence of Prauserella muralis DSM 45305, isolated from a mould-covered wall in an indoor environment.</title>
        <authorList>
            <person name="Ruckert C."/>
            <person name="Albersmeier A."/>
            <person name="Jiang C.-L."/>
            <person name="Jiang Y."/>
            <person name="Kalinowski J."/>
            <person name="Schneider O."/>
            <person name="Winkler A."/>
            <person name="Zotchev S.B."/>
        </authorList>
    </citation>
    <scope>NUCLEOTIDE SEQUENCE [LARGE SCALE GENOMIC DNA]</scope>
    <source>
        <strain evidence="2 3">DSM 45305</strain>
    </source>
</reference>
<proteinExistence type="predicted"/>